<keyword evidence="2 3" id="KW-0378">Hydrolase</keyword>
<evidence type="ECO:0000313" key="5">
    <source>
        <dbReference type="EMBL" id="HJA08753.1"/>
    </source>
</evidence>
<comment type="caution">
    <text evidence="5">The sequence shown here is derived from an EMBL/GenBank/DDBJ whole genome shotgun (WGS) entry which is preliminary data.</text>
</comment>
<evidence type="ECO:0000259" key="4">
    <source>
        <dbReference type="Pfam" id="PF00135"/>
    </source>
</evidence>
<dbReference type="InterPro" id="IPR019819">
    <property type="entry name" value="Carboxylesterase_B_CS"/>
</dbReference>
<reference evidence="5" key="2">
    <citation type="submission" date="2021-04" db="EMBL/GenBank/DDBJ databases">
        <authorList>
            <person name="Gilroy R."/>
        </authorList>
    </citation>
    <scope>NUCLEOTIDE SEQUENCE</scope>
    <source>
        <strain evidence="5">CHK186-16707</strain>
    </source>
</reference>
<dbReference type="AlphaFoldDB" id="A0A9D2HCK8"/>
<proteinExistence type="inferred from homology"/>
<dbReference type="InterPro" id="IPR050309">
    <property type="entry name" value="Type-B_Carboxylest/Lipase"/>
</dbReference>
<feature type="chain" id="PRO_5039758335" description="Carboxylic ester hydrolase" evidence="3">
    <location>
        <begin position="24"/>
        <end position="523"/>
    </location>
</feature>
<accession>A0A9D2HCK8</accession>
<dbReference type="Proteomes" id="UP000824225">
    <property type="component" value="Unassembled WGS sequence"/>
</dbReference>
<evidence type="ECO:0000256" key="2">
    <source>
        <dbReference type="ARBA" id="ARBA00022801"/>
    </source>
</evidence>
<dbReference type="SUPFAM" id="SSF53474">
    <property type="entry name" value="alpha/beta-Hydrolases"/>
    <property type="match status" value="1"/>
</dbReference>
<gene>
    <name evidence="5" type="ORF">H9962_06160</name>
</gene>
<dbReference type="PROSITE" id="PS00122">
    <property type="entry name" value="CARBOXYLESTERASE_B_1"/>
    <property type="match status" value="1"/>
</dbReference>
<sequence>MRKLIGSLFVLFCFFWSSPSVQAAQTLVSTPSGKIVGIENDGISVFKGIPYAKPPLGELRFAPPQRMEPWTKPLEATQYGPTAVQISAREGLPMSEDCLTLNIWTPSRDGNKDNLPVYVYIHGGGYANGTGSEARYDGTSFARNGIVSVSINYRLNAMGFFASRATFDLYGTTGNWGLLDQIMALEWIRDNIQAFGGDPDNVTIGGESAGSWSVSALILSPLAKGLFHGAIMESGSILGAPFSSYYAQGNLQRSMELGGILSSLFNADDSAEGLAKLRRVDPGVLAQFTEFGVNQTRPVPFFLLPVFDGTVLPEDPYNALKSGNFNKVRLLWGYNTDEGSLFAPADTNANQYAMLATQAYGYDKAQTVLERFPVNADNPAFQRTRELLAYNLFTVGMKIYADALSQQGLDVYGYNFDYVSPQDAAAGLGARHAVEIPYAFNTLAAVGLNAPEQQALADEMHARWVNFIKTGEPNTGKSAPSSIDWPRYSAAHPEIMRFNTVVKVEALPHKDDIEFLERTVYGK</sequence>
<evidence type="ECO:0000256" key="1">
    <source>
        <dbReference type="ARBA" id="ARBA00005964"/>
    </source>
</evidence>
<dbReference type="InterPro" id="IPR002018">
    <property type="entry name" value="CarbesteraseB"/>
</dbReference>
<dbReference type="InterPro" id="IPR019826">
    <property type="entry name" value="Carboxylesterase_B_AS"/>
</dbReference>
<evidence type="ECO:0000313" key="6">
    <source>
        <dbReference type="Proteomes" id="UP000824225"/>
    </source>
</evidence>
<dbReference type="EMBL" id="DXAN01000020">
    <property type="protein sequence ID" value="HJA08753.1"/>
    <property type="molecule type" value="Genomic_DNA"/>
</dbReference>
<organism evidence="5 6">
    <name type="scientific">Candidatus Mailhella merdigallinarum</name>
    <dbReference type="NCBI Taxonomy" id="2838658"/>
    <lineage>
        <taxon>Bacteria</taxon>
        <taxon>Pseudomonadati</taxon>
        <taxon>Thermodesulfobacteriota</taxon>
        <taxon>Desulfovibrionia</taxon>
        <taxon>Desulfovibrionales</taxon>
        <taxon>Desulfovibrionaceae</taxon>
        <taxon>Mailhella</taxon>
    </lineage>
</organism>
<dbReference type="PANTHER" id="PTHR11559">
    <property type="entry name" value="CARBOXYLESTERASE"/>
    <property type="match status" value="1"/>
</dbReference>
<dbReference type="PROSITE" id="PS00941">
    <property type="entry name" value="CARBOXYLESTERASE_B_2"/>
    <property type="match status" value="1"/>
</dbReference>
<keyword evidence="3" id="KW-0732">Signal</keyword>
<comment type="similarity">
    <text evidence="1 3">Belongs to the type-B carboxylesterase/lipase family.</text>
</comment>
<dbReference type="EC" id="3.1.1.-" evidence="3"/>
<feature type="signal peptide" evidence="3">
    <location>
        <begin position="1"/>
        <end position="23"/>
    </location>
</feature>
<evidence type="ECO:0000256" key="3">
    <source>
        <dbReference type="RuleBase" id="RU361235"/>
    </source>
</evidence>
<reference evidence="5" key="1">
    <citation type="journal article" date="2021" name="PeerJ">
        <title>Extensive microbial diversity within the chicken gut microbiome revealed by metagenomics and culture.</title>
        <authorList>
            <person name="Gilroy R."/>
            <person name="Ravi A."/>
            <person name="Getino M."/>
            <person name="Pursley I."/>
            <person name="Horton D.L."/>
            <person name="Alikhan N.F."/>
            <person name="Baker D."/>
            <person name="Gharbi K."/>
            <person name="Hall N."/>
            <person name="Watson M."/>
            <person name="Adriaenssens E.M."/>
            <person name="Foster-Nyarko E."/>
            <person name="Jarju S."/>
            <person name="Secka A."/>
            <person name="Antonio M."/>
            <person name="Oren A."/>
            <person name="Chaudhuri R.R."/>
            <person name="La Ragione R."/>
            <person name="Hildebrand F."/>
            <person name="Pallen M.J."/>
        </authorList>
    </citation>
    <scope>NUCLEOTIDE SEQUENCE</scope>
    <source>
        <strain evidence="5">CHK186-16707</strain>
    </source>
</reference>
<dbReference type="Gene3D" id="3.40.50.1820">
    <property type="entry name" value="alpha/beta hydrolase"/>
    <property type="match status" value="1"/>
</dbReference>
<dbReference type="InterPro" id="IPR029058">
    <property type="entry name" value="AB_hydrolase_fold"/>
</dbReference>
<dbReference type="Pfam" id="PF00135">
    <property type="entry name" value="COesterase"/>
    <property type="match status" value="1"/>
</dbReference>
<name>A0A9D2HCK8_9BACT</name>
<dbReference type="GO" id="GO:0016787">
    <property type="term" value="F:hydrolase activity"/>
    <property type="evidence" value="ECO:0007669"/>
    <property type="project" value="UniProtKB-KW"/>
</dbReference>
<protein>
    <recommendedName>
        <fullName evidence="3">Carboxylic ester hydrolase</fullName>
        <ecNumber evidence="3">3.1.1.-</ecNumber>
    </recommendedName>
</protein>
<feature type="domain" description="Carboxylesterase type B" evidence="4">
    <location>
        <begin position="25"/>
        <end position="514"/>
    </location>
</feature>